<gene>
    <name evidence="3" type="primary">LOC102722554</name>
</gene>
<evidence type="ECO:0000256" key="1">
    <source>
        <dbReference type="SAM" id="Coils"/>
    </source>
</evidence>
<sequence length="390" mass="40770">MAMERNATPPRLSASSSSAAASPSTVGALLLAKVGSAEAAAAAPARECPSSPRSLLSRILHRRGGGGGGGVGWRIRLPRYCSSGAAKDNAAEYAAAEVEAVAVAAAPKVVGDQAVARESPRISLGKKAAEEVSPASLGLGASLVLLMSKSAAELNRMAELRAQMERLGGDGKGGGGGGARPSASDDHADTTKEPVACTGGESRALSRCSLTAAAPACGGGGNAGQHAAVAMDQMEAELEAELTRLQFATSNTDECATPRRDRQLETQLKSDGDDDDESTETHAATFAAADDDADTDGVDDDTLTDQFVNDNDSESGEEETGPPPCGGVSARELERRLHELLQSQHEERIAELETALERAKKKLQEKEREVFWWRNTAKLVTRHKDDSRLR</sequence>
<dbReference type="PANTHER" id="PTHR33476">
    <property type="entry name" value="EMB|CAB62613.1"/>
    <property type="match status" value="1"/>
</dbReference>
<dbReference type="InterPro" id="IPR040348">
    <property type="entry name" value="POLAR-like"/>
</dbReference>
<dbReference type="OMA" id="CATPRRD"/>
<feature type="compositionally biased region" description="Gly residues" evidence="2">
    <location>
        <begin position="170"/>
        <end position="179"/>
    </location>
</feature>
<dbReference type="Proteomes" id="UP000006038">
    <property type="component" value="Unassembled WGS sequence"/>
</dbReference>
<evidence type="ECO:0000256" key="2">
    <source>
        <dbReference type="SAM" id="MobiDB-lite"/>
    </source>
</evidence>
<evidence type="ECO:0000313" key="4">
    <source>
        <dbReference type="Proteomes" id="UP000006038"/>
    </source>
</evidence>
<evidence type="ECO:0000313" key="3">
    <source>
        <dbReference type="EnsemblPlants" id="OB02G42610.1"/>
    </source>
</evidence>
<proteinExistence type="predicted"/>
<accession>J3LHZ4</accession>
<dbReference type="GO" id="GO:0008356">
    <property type="term" value="P:asymmetric cell division"/>
    <property type="evidence" value="ECO:0007669"/>
    <property type="project" value="InterPro"/>
</dbReference>
<feature type="region of interest" description="Disordered" evidence="2">
    <location>
        <begin position="1"/>
        <end position="20"/>
    </location>
</feature>
<dbReference type="HOGENOM" id="CLU_047185_0_0_1"/>
<keyword evidence="4" id="KW-1185">Reference proteome</keyword>
<protein>
    <submittedName>
        <fullName evidence="3">Uncharacterized protein</fullName>
    </submittedName>
</protein>
<name>J3LHZ4_ORYBR</name>
<dbReference type="eggNOG" id="ENOG502RZ5T">
    <property type="taxonomic scope" value="Eukaryota"/>
</dbReference>
<feature type="compositionally biased region" description="Acidic residues" evidence="2">
    <location>
        <begin position="289"/>
        <end position="303"/>
    </location>
</feature>
<feature type="compositionally biased region" description="Basic and acidic residues" evidence="2">
    <location>
        <begin position="183"/>
        <end position="192"/>
    </location>
</feature>
<dbReference type="PANTHER" id="PTHR33476:SF33">
    <property type="entry name" value="OS02G0795200 PROTEIN"/>
    <property type="match status" value="1"/>
</dbReference>
<keyword evidence="1" id="KW-0175">Coiled coil</keyword>
<dbReference type="EnsemblPlants" id="OB02G42610.1">
    <property type="protein sequence ID" value="OB02G42610.1"/>
    <property type="gene ID" value="OB02G42610"/>
</dbReference>
<feature type="coiled-coil region" evidence="1">
    <location>
        <begin position="342"/>
        <end position="369"/>
    </location>
</feature>
<feature type="compositionally biased region" description="Acidic residues" evidence="2">
    <location>
        <begin position="311"/>
        <end position="320"/>
    </location>
</feature>
<feature type="region of interest" description="Disordered" evidence="2">
    <location>
        <begin position="286"/>
        <end position="329"/>
    </location>
</feature>
<reference evidence="3" key="1">
    <citation type="submission" date="2013-04" db="UniProtKB">
        <authorList>
            <consortium name="EnsemblPlants"/>
        </authorList>
    </citation>
    <scope>IDENTIFICATION</scope>
</reference>
<feature type="region of interest" description="Disordered" evidence="2">
    <location>
        <begin position="166"/>
        <end position="201"/>
    </location>
</feature>
<organism evidence="3">
    <name type="scientific">Oryza brachyantha</name>
    <name type="common">malo sina</name>
    <dbReference type="NCBI Taxonomy" id="4533"/>
    <lineage>
        <taxon>Eukaryota</taxon>
        <taxon>Viridiplantae</taxon>
        <taxon>Streptophyta</taxon>
        <taxon>Embryophyta</taxon>
        <taxon>Tracheophyta</taxon>
        <taxon>Spermatophyta</taxon>
        <taxon>Magnoliopsida</taxon>
        <taxon>Liliopsida</taxon>
        <taxon>Poales</taxon>
        <taxon>Poaceae</taxon>
        <taxon>BOP clade</taxon>
        <taxon>Oryzoideae</taxon>
        <taxon>Oryzeae</taxon>
        <taxon>Oryzinae</taxon>
        <taxon>Oryza</taxon>
    </lineage>
</organism>
<dbReference type="AlphaFoldDB" id="J3LHZ4"/>
<dbReference type="Gramene" id="OB02G42610.1">
    <property type="protein sequence ID" value="OB02G42610.1"/>
    <property type="gene ID" value="OB02G42610"/>
</dbReference>